<sequence length="320" mass="35373">MSAKAIQAATTHFLQFRLQYSSLALLYYDYALTFPREVKYIWQERFRVSTALYIGCRYALIANVLYLLAIANKLGSTYAIPRFPNPRTITLTPGAFCRCDSWYKIVGALSILGRVVVIAVFVMRTYAVYGKNKWVLAYMSLVGLMCIALDIAYCISGASPRSPQLPSHLIFSISTISIFTMAAVILNYRAPPGFFQRLPNAFTLPLSCILVARFILHLREWDAEQIGAKSHATDISVAEFRAASRSGGVLSDILAIDDFGGDLVEEARRPSLELRVIKRLRGREGEHSEDDSEGSISGRAGNGAKNEAIAMAGRNEIAPV</sequence>
<name>A0AAW0D389_9AGAR</name>
<gene>
    <name evidence="4" type="ORF">R3P38DRAFT_3177303</name>
</gene>
<feature type="transmembrane region" description="Helical" evidence="2">
    <location>
        <begin position="165"/>
        <end position="186"/>
    </location>
</feature>
<protein>
    <recommendedName>
        <fullName evidence="3">DUF6533 domain-containing protein</fullName>
    </recommendedName>
</protein>
<dbReference type="EMBL" id="JAWWNJ010000011">
    <property type="protein sequence ID" value="KAK7045076.1"/>
    <property type="molecule type" value="Genomic_DNA"/>
</dbReference>
<keyword evidence="2" id="KW-0472">Membrane</keyword>
<evidence type="ECO:0000256" key="2">
    <source>
        <dbReference type="SAM" id="Phobius"/>
    </source>
</evidence>
<dbReference type="Proteomes" id="UP001362999">
    <property type="component" value="Unassembled WGS sequence"/>
</dbReference>
<organism evidence="4 5">
    <name type="scientific">Favolaschia claudopus</name>
    <dbReference type="NCBI Taxonomy" id="2862362"/>
    <lineage>
        <taxon>Eukaryota</taxon>
        <taxon>Fungi</taxon>
        <taxon>Dikarya</taxon>
        <taxon>Basidiomycota</taxon>
        <taxon>Agaricomycotina</taxon>
        <taxon>Agaricomycetes</taxon>
        <taxon>Agaricomycetidae</taxon>
        <taxon>Agaricales</taxon>
        <taxon>Marasmiineae</taxon>
        <taxon>Mycenaceae</taxon>
        <taxon>Favolaschia</taxon>
    </lineage>
</organism>
<dbReference type="InterPro" id="IPR045340">
    <property type="entry name" value="DUF6533"/>
</dbReference>
<proteinExistence type="predicted"/>
<dbReference type="Pfam" id="PF20151">
    <property type="entry name" value="DUF6533"/>
    <property type="match status" value="1"/>
</dbReference>
<feature type="transmembrane region" description="Helical" evidence="2">
    <location>
        <begin position="102"/>
        <end position="123"/>
    </location>
</feature>
<feature type="transmembrane region" description="Helical" evidence="2">
    <location>
        <begin position="51"/>
        <end position="71"/>
    </location>
</feature>
<feature type="domain" description="DUF6533" evidence="3">
    <location>
        <begin position="20"/>
        <end position="61"/>
    </location>
</feature>
<dbReference type="AlphaFoldDB" id="A0AAW0D389"/>
<evidence type="ECO:0000256" key="1">
    <source>
        <dbReference type="SAM" id="MobiDB-lite"/>
    </source>
</evidence>
<feature type="region of interest" description="Disordered" evidence="1">
    <location>
        <begin position="283"/>
        <end position="320"/>
    </location>
</feature>
<comment type="caution">
    <text evidence="4">The sequence shown here is derived from an EMBL/GenBank/DDBJ whole genome shotgun (WGS) entry which is preliminary data.</text>
</comment>
<keyword evidence="2" id="KW-0812">Transmembrane</keyword>
<reference evidence="4 5" key="1">
    <citation type="journal article" date="2024" name="J Genomics">
        <title>Draft genome sequencing and assembly of Favolaschia claudopus CIRM-BRFM 2984 isolated from oak limbs.</title>
        <authorList>
            <person name="Navarro D."/>
            <person name="Drula E."/>
            <person name="Chaduli D."/>
            <person name="Cazenave R."/>
            <person name="Ahrendt S."/>
            <person name="Wang J."/>
            <person name="Lipzen A."/>
            <person name="Daum C."/>
            <person name="Barry K."/>
            <person name="Grigoriev I.V."/>
            <person name="Favel A."/>
            <person name="Rosso M.N."/>
            <person name="Martin F."/>
        </authorList>
    </citation>
    <scope>NUCLEOTIDE SEQUENCE [LARGE SCALE GENOMIC DNA]</scope>
    <source>
        <strain evidence="4 5">CIRM-BRFM 2984</strain>
    </source>
</reference>
<evidence type="ECO:0000259" key="3">
    <source>
        <dbReference type="Pfam" id="PF20151"/>
    </source>
</evidence>
<feature type="transmembrane region" description="Helical" evidence="2">
    <location>
        <begin position="135"/>
        <end position="159"/>
    </location>
</feature>
<evidence type="ECO:0000313" key="4">
    <source>
        <dbReference type="EMBL" id="KAK7045076.1"/>
    </source>
</evidence>
<keyword evidence="5" id="KW-1185">Reference proteome</keyword>
<accession>A0AAW0D389</accession>
<evidence type="ECO:0000313" key="5">
    <source>
        <dbReference type="Proteomes" id="UP001362999"/>
    </source>
</evidence>
<keyword evidence="2" id="KW-1133">Transmembrane helix</keyword>